<comment type="caution">
    <text evidence="2">The sequence shown here is derived from an EMBL/GenBank/DDBJ whole genome shotgun (WGS) entry which is preliminary data.</text>
</comment>
<accession>A0A815UW09</accession>
<reference evidence="2" key="1">
    <citation type="submission" date="2021-02" db="EMBL/GenBank/DDBJ databases">
        <authorList>
            <person name="Nowell W R."/>
        </authorList>
    </citation>
    <scope>NUCLEOTIDE SEQUENCE</scope>
</reference>
<evidence type="ECO:0000256" key="1">
    <source>
        <dbReference type="SAM" id="MobiDB-lite"/>
    </source>
</evidence>
<dbReference type="Proteomes" id="UP000663860">
    <property type="component" value="Unassembled WGS sequence"/>
</dbReference>
<gene>
    <name evidence="2" type="ORF">IZO911_LOCUS45805</name>
</gene>
<name>A0A815UW09_9BILA</name>
<dbReference type="EMBL" id="CAJNOE010005480">
    <property type="protein sequence ID" value="CAF1519406.1"/>
    <property type="molecule type" value="Genomic_DNA"/>
</dbReference>
<protein>
    <submittedName>
        <fullName evidence="2">Uncharacterized protein</fullName>
    </submittedName>
</protein>
<dbReference type="AlphaFoldDB" id="A0A815UW09"/>
<feature type="non-terminal residue" evidence="2">
    <location>
        <position position="1"/>
    </location>
</feature>
<organism evidence="2 3">
    <name type="scientific">Adineta steineri</name>
    <dbReference type="NCBI Taxonomy" id="433720"/>
    <lineage>
        <taxon>Eukaryota</taxon>
        <taxon>Metazoa</taxon>
        <taxon>Spiralia</taxon>
        <taxon>Gnathifera</taxon>
        <taxon>Rotifera</taxon>
        <taxon>Eurotatoria</taxon>
        <taxon>Bdelloidea</taxon>
        <taxon>Adinetida</taxon>
        <taxon>Adinetidae</taxon>
        <taxon>Adineta</taxon>
    </lineage>
</organism>
<proteinExistence type="predicted"/>
<evidence type="ECO:0000313" key="2">
    <source>
        <dbReference type="EMBL" id="CAF1519406.1"/>
    </source>
</evidence>
<feature type="region of interest" description="Disordered" evidence="1">
    <location>
        <begin position="1"/>
        <end position="26"/>
    </location>
</feature>
<sequence length="57" mass="6284">HDRDTMKRRDALWQQGSSEEQATKAAREAFDVKQAAEVAAKQAAKEAKVAKAKATKK</sequence>
<evidence type="ECO:0000313" key="3">
    <source>
        <dbReference type="Proteomes" id="UP000663860"/>
    </source>
</evidence>
<feature type="non-terminal residue" evidence="2">
    <location>
        <position position="57"/>
    </location>
</feature>
<feature type="compositionally biased region" description="Basic and acidic residues" evidence="1">
    <location>
        <begin position="1"/>
        <end position="11"/>
    </location>
</feature>